<dbReference type="RefSeq" id="WP_094391542.1">
    <property type="nucleotide sequence ID" value="NZ_JADYTN010000002.1"/>
</dbReference>
<sequence>MKNTKQIQLSEHFSLREMTASGTAMQLNIDNTPDEAQTECLRNLCQQVLEPLRKRFGVIRVTSGFRSKRLNNAVGGVICSQHLLGEAADLHISNREVGRKMYDYIRNNLDFDQLLFEHRMANGCIWLHVSYTKRHPNRHDARPVYL</sequence>
<name>A0ABS9CCI6_9BACT</name>
<dbReference type="InterPro" id="IPR013230">
    <property type="entry name" value="Peptidase_M15A_C"/>
</dbReference>
<evidence type="ECO:0000259" key="1">
    <source>
        <dbReference type="Pfam" id="PF08291"/>
    </source>
</evidence>
<evidence type="ECO:0000313" key="3">
    <source>
        <dbReference type="Proteomes" id="UP001200470"/>
    </source>
</evidence>
<evidence type="ECO:0000313" key="2">
    <source>
        <dbReference type="EMBL" id="MCF2562711.1"/>
    </source>
</evidence>
<feature type="domain" description="Peptidase M15A C-terminal" evidence="1">
    <location>
        <begin position="12"/>
        <end position="117"/>
    </location>
</feature>
<dbReference type="SUPFAM" id="SSF55166">
    <property type="entry name" value="Hedgehog/DD-peptidase"/>
    <property type="match status" value="1"/>
</dbReference>
<keyword evidence="3" id="KW-1185">Reference proteome</keyword>
<reference evidence="2 3" key="1">
    <citation type="submission" date="2020-12" db="EMBL/GenBank/DDBJ databases">
        <title>Whole genome sequences of gut porcine anaerobes.</title>
        <authorList>
            <person name="Kubasova T."/>
            <person name="Jahodarova E."/>
            <person name="Rychlik I."/>
        </authorList>
    </citation>
    <scope>NUCLEOTIDE SEQUENCE [LARGE SCALE GENOMIC DNA]</scope>
    <source>
        <strain evidence="2 3">An925</strain>
    </source>
</reference>
<proteinExistence type="predicted"/>
<accession>A0ABS9CCI6</accession>
<dbReference type="InterPro" id="IPR009045">
    <property type="entry name" value="Zn_M74/Hedgehog-like"/>
</dbReference>
<dbReference type="Proteomes" id="UP001200470">
    <property type="component" value="Unassembled WGS sequence"/>
</dbReference>
<comment type="caution">
    <text evidence="2">The sequence shown here is derived from an EMBL/GenBank/DDBJ whole genome shotgun (WGS) entry which is preliminary data.</text>
</comment>
<dbReference type="Pfam" id="PF08291">
    <property type="entry name" value="Peptidase_M15_3"/>
    <property type="match status" value="1"/>
</dbReference>
<protein>
    <submittedName>
        <fullName evidence="2">Peptidase M15</fullName>
    </submittedName>
</protein>
<dbReference type="EMBL" id="JADYTN010000002">
    <property type="protein sequence ID" value="MCF2562711.1"/>
    <property type="molecule type" value="Genomic_DNA"/>
</dbReference>
<dbReference type="Gene3D" id="3.30.1380.10">
    <property type="match status" value="1"/>
</dbReference>
<organism evidence="2 3">
    <name type="scientific">Xylanibacter brevis</name>
    <dbReference type="NCBI Taxonomy" id="83231"/>
    <lineage>
        <taxon>Bacteria</taxon>
        <taxon>Pseudomonadati</taxon>
        <taxon>Bacteroidota</taxon>
        <taxon>Bacteroidia</taxon>
        <taxon>Bacteroidales</taxon>
        <taxon>Prevotellaceae</taxon>
        <taxon>Xylanibacter</taxon>
    </lineage>
</organism>
<gene>
    <name evidence="2" type="ORF">I6E12_01080</name>
</gene>